<dbReference type="OrthoDB" id="9796655at2"/>
<sequence length="204" mass="23507">MNIKTHVIIQHPCMFTRIAMHKIIRALGDEYAVKETACLTVYMQENKLPPVYSPILLITHIPSCCSLIKTMHAMGKLQFQSAHSLKTIVLTNRMIRPLVMEFLNQYAERCFFLDERATIGNFSENIRHLLSKEVTSITARHFNLSKSLTARERYVIECLIKGMSIWKVANGLGIDYKTVSQHKISALRKLGLRHFNSLFSVKWN</sequence>
<dbReference type="STRING" id="2034155.BMI79_21850"/>
<dbReference type="InterPro" id="IPR016032">
    <property type="entry name" value="Sig_transdc_resp-reg_C-effctor"/>
</dbReference>
<dbReference type="InterPro" id="IPR000792">
    <property type="entry name" value="Tscrpt_reg_LuxR_C"/>
</dbReference>
<accession>A0A1S8CDU3</accession>
<evidence type="ECO:0000313" key="4">
    <source>
        <dbReference type="Proteomes" id="UP000216021"/>
    </source>
</evidence>
<proteinExistence type="predicted"/>
<keyword evidence="1" id="KW-0238">DNA-binding</keyword>
<evidence type="ECO:0000313" key="3">
    <source>
        <dbReference type="EMBL" id="OMQ18516.1"/>
    </source>
</evidence>
<dbReference type="EMBL" id="MOXD01000025">
    <property type="protein sequence ID" value="OMQ18516.1"/>
    <property type="molecule type" value="Genomic_DNA"/>
</dbReference>
<dbReference type="AlphaFoldDB" id="A0A1S8CDU3"/>
<organism evidence="3 4">
    <name type="scientific">Serratia oryzae</name>
    <dbReference type="NCBI Taxonomy" id="2034155"/>
    <lineage>
        <taxon>Bacteria</taxon>
        <taxon>Pseudomonadati</taxon>
        <taxon>Pseudomonadota</taxon>
        <taxon>Gammaproteobacteria</taxon>
        <taxon>Enterobacterales</taxon>
        <taxon>Yersiniaceae</taxon>
        <taxon>Serratia</taxon>
    </lineage>
</organism>
<dbReference type="PRINTS" id="PR00038">
    <property type="entry name" value="HTHLUXR"/>
</dbReference>
<reference evidence="3 4" key="1">
    <citation type="submission" date="2016-11" db="EMBL/GenBank/DDBJ databases">
        <title>Rahnella oryzae sp. nov., isolated from rice root.</title>
        <authorList>
            <person name="Zhang X.-X."/>
            <person name="Zhang J."/>
        </authorList>
    </citation>
    <scope>NUCLEOTIDE SEQUENCE [LARGE SCALE GENOMIC DNA]</scope>
    <source>
        <strain evidence="3 4">J11-6</strain>
    </source>
</reference>
<name>A0A1S8CDU3_9GAMM</name>
<dbReference type="SUPFAM" id="SSF46894">
    <property type="entry name" value="C-terminal effector domain of the bipartite response regulators"/>
    <property type="match status" value="1"/>
</dbReference>
<dbReference type="GO" id="GO:0003677">
    <property type="term" value="F:DNA binding"/>
    <property type="evidence" value="ECO:0007669"/>
    <property type="project" value="UniProtKB-KW"/>
</dbReference>
<dbReference type="RefSeq" id="WP_076944374.1">
    <property type="nucleotide sequence ID" value="NZ_MOXD01000025.1"/>
</dbReference>
<feature type="domain" description="HTH luxR-type" evidence="2">
    <location>
        <begin position="141"/>
        <end position="204"/>
    </location>
</feature>
<dbReference type="Pfam" id="PF00196">
    <property type="entry name" value="GerE"/>
    <property type="match status" value="1"/>
</dbReference>
<dbReference type="SMART" id="SM00421">
    <property type="entry name" value="HTH_LUXR"/>
    <property type="match status" value="1"/>
</dbReference>
<comment type="caution">
    <text evidence="3">The sequence shown here is derived from an EMBL/GenBank/DDBJ whole genome shotgun (WGS) entry which is preliminary data.</text>
</comment>
<evidence type="ECO:0000259" key="2">
    <source>
        <dbReference type="PROSITE" id="PS50043"/>
    </source>
</evidence>
<dbReference type="Proteomes" id="UP000216021">
    <property type="component" value="Unassembled WGS sequence"/>
</dbReference>
<keyword evidence="4" id="KW-1185">Reference proteome</keyword>
<gene>
    <name evidence="3" type="ORF">BMI79_21850</name>
</gene>
<dbReference type="PROSITE" id="PS50043">
    <property type="entry name" value="HTH_LUXR_2"/>
    <property type="match status" value="1"/>
</dbReference>
<evidence type="ECO:0000256" key="1">
    <source>
        <dbReference type="ARBA" id="ARBA00023125"/>
    </source>
</evidence>
<protein>
    <recommendedName>
        <fullName evidence="2">HTH luxR-type domain-containing protein</fullName>
    </recommendedName>
</protein>
<dbReference type="Gene3D" id="1.10.10.10">
    <property type="entry name" value="Winged helix-like DNA-binding domain superfamily/Winged helix DNA-binding domain"/>
    <property type="match status" value="1"/>
</dbReference>
<dbReference type="InterPro" id="IPR036388">
    <property type="entry name" value="WH-like_DNA-bd_sf"/>
</dbReference>
<dbReference type="GO" id="GO:0006355">
    <property type="term" value="P:regulation of DNA-templated transcription"/>
    <property type="evidence" value="ECO:0007669"/>
    <property type="project" value="InterPro"/>
</dbReference>